<dbReference type="PANTHER" id="PTHR46519">
    <property type="entry name" value="RING/U-BOX SUPERFAMILY PROTEIN"/>
    <property type="match status" value="1"/>
</dbReference>
<dbReference type="EMBL" id="GBRH01210092">
    <property type="protein sequence ID" value="JAD87803.1"/>
    <property type="molecule type" value="Transcribed_RNA"/>
</dbReference>
<dbReference type="AlphaFoldDB" id="A0A0A9DM93"/>
<sequence length="94" mass="11042">MAMERQRELQGLSEHRAVSAFAHRGRIQSFFRGRFFRSGRPMNDERPLSMAARELGQLRQSHPVSRLRSSLSNRNYHQRSSNFRGIGYSKQFCQ</sequence>
<proteinExistence type="predicted"/>
<reference evidence="2" key="1">
    <citation type="submission" date="2014-09" db="EMBL/GenBank/DDBJ databases">
        <authorList>
            <person name="Magalhaes I.L.F."/>
            <person name="Oliveira U."/>
            <person name="Santos F.R."/>
            <person name="Vidigal T.H.D.A."/>
            <person name="Brescovit A.D."/>
            <person name="Santos A.J."/>
        </authorList>
    </citation>
    <scope>NUCLEOTIDE SEQUENCE</scope>
    <source>
        <tissue evidence="2">Shoot tissue taken approximately 20 cm above the soil surface</tissue>
    </source>
</reference>
<dbReference type="PANTHER" id="PTHR46519:SF5">
    <property type="entry name" value="RING_U-BOX SUPERFAMILY PROTEIN"/>
    <property type="match status" value="1"/>
</dbReference>
<feature type="region of interest" description="Disordered" evidence="1">
    <location>
        <begin position="59"/>
        <end position="80"/>
    </location>
</feature>
<reference evidence="2" key="2">
    <citation type="journal article" date="2015" name="Data Brief">
        <title>Shoot transcriptome of the giant reed, Arundo donax.</title>
        <authorList>
            <person name="Barrero R.A."/>
            <person name="Guerrero F.D."/>
            <person name="Moolhuijzen P."/>
            <person name="Goolsby J.A."/>
            <person name="Tidwell J."/>
            <person name="Bellgard S.E."/>
            <person name="Bellgard M.I."/>
        </authorList>
    </citation>
    <scope>NUCLEOTIDE SEQUENCE</scope>
    <source>
        <tissue evidence="2">Shoot tissue taken approximately 20 cm above the soil surface</tissue>
    </source>
</reference>
<evidence type="ECO:0000256" key="1">
    <source>
        <dbReference type="SAM" id="MobiDB-lite"/>
    </source>
</evidence>
<protein>
    <submittedName>
        <fullName evidence="2">Uncharacterized protein</fullName>
    </submittedName>
</protein>
<evidence type="ECO:0000313" key="2">
    <source>
        <dbReference type="EMBL" id="JAD87803.1"/>
    </source>
</evidence>
<accession>A0A0A9DM93</accession>
<organism evidence="2">
    <name type="scientific">Arundo donax</name>
    <name type="common">Giant reed</name>
    <name type="synonym">Donax arundinaceus</name>
    <dbReference type="NCBI Taxonomy" id="35708"/>
    <lineage>
        <taxon>Eukaryota</taxon>
        <taxon>Viridiplantae</taxon>
        <taxon>Streptophyta</taxon>
        <taxon>Embryophyta</taxon>
        <taxon>Tracheophyta</taxon>
        <taxon>Spermatophyta</taxon>
        <taxon>Magnoliopsida</taxon>
        <taxon>Liliopsida</taxon>
        <taxon>Poales</taxon>
        <taxon>Poaceae</taxon>
        <taxon>PACMAD clade</taxon>
        <taxon>Arundinoideae</taxon>
        <taxon>Arundineae</taxon>
        <taxon>Arundo</taxon>
    </lineage>
</organism>
<name>A0A0A9DM93_ARUDO</name>
<feature type="compositionally biased region" description="Low complexity" evidence="1">
    <location>
        <begin position="66"/>
        <end position="75"/>
    </location>
</feature>